<dbReference type="InterPro" id="IPR050554">
    <property type="entry name" value="Met_Synthase/Corrinoid"/>
</dbReference>
<keyword evidence="2" id="KW-0170">Cobalt</keyword>
<dbReference type="KEGG" id="aym:YM304_29460"/>
<dbReference type="GO" id="GO:0050667">
    <property type="term" value="P:homocysteine metabolic process"/>
    <property type="evidence" value="ECO:0007669"/>
    <property type="project" value="TreeGrafter"/>
</dbReference>
<dbReference type="Gene3D" id="3.40.50.280">
    <property type="entry name" value="Cobalamin-binding domain"/>
    <property type="match status" value="1"/>
</dbReference>
<dbReference type="OrthoDB" id="3782345at2"/>
<dbReference type="GO" id="GO:0031419">
    <property type="term" value="F:cobalamin binding"/>
    <property type="evidence" value="ECO:0007669"/>
    <property type="project" value="InterPro"/>
</dbReference>
<dbReference type="InterPro" id="IPR006158">
    <property type="entry name" value="Cobalamin-bd"/>
</dbReference>
<evidence type="ECO:0000259" key="3">
    <source>
        <dbReference type="PROSITE" id="PS51332"/>
    </source>
</evidence>
<evidence type="ECO:0000256" key="2">
    <source>
        <dbReference type="ARBA" id="ARBA00023285"/>
    </source>
</evidence>
<evidence type="ECO:0000256" key="1">
    <source>
        <dbReference type="ARBA" id="ARBA00022723"/>
    </source>
</evidence>
<dbReference type="PROSITE" id="PS51332">
    <property type="entry name" value="B12_BINDING"/>
    <property type="match status" value="1"/>
</dbReference>
<feature type="domain" description="B12-binding" evidence="3">
    <location>
        <begin position="150"/>
        <end position="274"/>
    </location>
</feature>
<dbReference type="Proteomes" id="UP000011863">
    <property type="component" value="Chromosome"/>
</dbReference>
<accession>A0A6C7EA45</accession>
<dbReference type="Pfam" id="PF02607">
    <property type="entry name" value="B12-binding_2"/>
    <property type="match status" value="1"/>
</dbReference>
<dbReference type="RefSeq" id="WP_015442507.1">
    <property type="nucleotide sequence ID" value="NC_020520.1"/>
</dbReference>
<evidence type="ECO:0000313" key="5">
    <source>
        <dbReference type="Proteomes" id="UP000011863"/>
    </source>
</evidence>
<dbReference type="InterPro" id="IPR003759">
    <property type="entry name" value="Cbl-bd_cap"/>
</dbReference>
<sequence length="274" mass="28707">MATTLTLHEAAEELGVHYMTAYRYVRLGLLDAEKVGGTWQVGSDAVERFRDGEQNGPVERGTPAPWAERFEARLVAADGAGAWGVVEAALAAGADLDGLYLDVVAPAMVSIGERWETGELDVAVEHAASGIVTRIMGRLGHRFSRRGRSRGTVVLGAPADETHALPVAILGDLLRLRGWNVLDLGANTPSASFVYAAKAADVVAVGISVTNSESLDSAAAACAAMKEADPATKIIVGGRVVRDGEHAMSLGADGWAANGADLHALLMSWARLTR</sequence>
<keyword evidence="5" id="KW-1185">Reference proteome</keyword>
<reference evidence="4 5" key="1">
    <citation type="journal article" date="2013" name="Int. J. Syst. Evol. Microbiol.">
        <title>Ilumatobacter nonamiense sp. nov. and Ilumatobacter coccineum sp. nov., isolated from seashore sand.</title>
        <authorList>
            <person name="Matsumoto A."/>
            <person name="Kasai H."/>
            <person name="Matsuo Y."/>
            <person name="Shizuri Y."/>
            <person name="Ichikawa N."/>
            <person name="Fujita N."/>
            <person name="Omura S."/>
            <person name="Takahashi Y."/>
        </authorList>
    </citation>
    <scope>NUCLEOTIDE SEQUENCE [LARGE SCALE GENOMIC DNA]</scope>
    <source>
        <strain evidence="5">NBRC 103263 / KCTC 29153 / YM16-304</strain>
    </source>
</reference>
<dbReference type="Pfam" id="PF02310">
    <property type="entry name" value="B12-binding"/>
    <property type="match status" value="1"/>
</dbReference>
<dbReference type="SUPFAM" id="SSF52242">
    <property type="entry name" value="Cobalamin (vitamin B12)-binding domain"/>
    <property type="match status" value="1"/>
</dbReference>
<dbReference type="GO" id="GO:0046872">
    <property type="term" value="F:metal ion binding"/>
    <property type="evidence" value="ECO:0007669"/>
    <property type="project" value="UniProtKB-KW"/>
</dbReference>
<organism evidence="4 5">
    <name type="scientific">Ilumatobacter coccineus (strain NBRC 103263 / KCTC 29153 / YM16-304)</name>
    <dbReference type="NCBI Taxonomy" id="1313172"/>
    <lineage>
        <taxon>Bacteria</taxon>
        <taxon>Bacillati</taxon>
        <taxon>Actinomycetota</taxon>
        <taxon>Acidimicrobiia</taxon>
        <taxon>Acidimicrobiales</taxon>
        <taxon>Ilumatobacteraceae</taxon>
        <taxon>Ilumatobacter</taxon>
    </lineage>
</organism>
<gene>
    <name evidence="4" type="ORF">YM304_29460</name>
</gene>
<dbReference type="GO" id="GO:0008705">
    <property type="term" value="F:methionine synthase activity"/>
    <property type="evidence" value="ECO:0007669"/>
    <property type="project" value="TreeGrafter"/>
</dbReference>
<dbReference type="Gene3D" id="1.10.1240.10">
    <property type="entry name" value="Methionine synthase domain"/>
    <property type="match status" value="1"/>
</dbReference>
<dbReference type="PANTHER" id="PTHR45833:SF1">
    <property type="entry name" value="METHIONINE SYNTHASE"/>
    <property type="match status" value="1"/>
</dbReference>
<keyword evidence="1" id="KW-0479">Metal-binding</keyword>
<dbReference type="InterPro" id="IPR036724">
    <property type="entry name" value="Cobalamin-bd_sf"/>
</dbReference>
<evidence type="ECO:0000313" key="4">
    <source>
        <dbReference type="EMBL" id="BAN03260.1"/>
    </source>
</evidence>
<dbReference type="NCBIfam" id="TIGR01764">
    <property type="entry name" value="excise"/>
    <property type="match status" value="1"/>
</dbReference>
<proteinExistence type="predicted"/>
<dbReference type="GO" id="GO:0005829">
    <property type="term" value="C:cytosol"/>
    <property type="evidence" value="ECO:0007669"/>
    <property type="project" value="TreeGrafter"/>
</dbReference>
<dbReference type="PANTHER" id="PTHR45833">
    <property type="entry name" value="METHIONINE SYNTHASE"/>
    <property type="match status" value="1"/>
</dbReference>
<dbReference type="EMBL" id="AP012057">
    <property type="protein sequence ID" value="BAN03260.1"/>
    <property type="molecule type" value="Genomic_DNA"/>
</dbReference>
<dbReference type="GO" id="GO:0003677">
    <property type="term" value="F:DNA binding"/>
    <property type="evidence" value="ECO:0007669"/>
    <property type="project" value="InterPro"/>
</dbReference>
<dbReference type="GO" id="GO:0046653">
    <property type="term" value="P:tetrahydrofolate metabolic process"/>
    <property type="evidence" value="ECO:0007669"/>
    <property type="project" value="TreeGrafter"/>
</dbReference>
<dbReference type="AlphaFoldDB" id="A0A6C7EA45"/>
<protein>
    <submittedName>
        <fullName evidence="4">Putative corrinoid protein</fullName>
    </submittedName>
</protein>
<dbReference type="InterPro" id="IPR010093">
    <property type="entry name" value="SinI_DNA-bd"/>
</dbReference>
<name>A0A6C7EA45_ILUCY</name>
<dbReference type="InterPro" id="IPR036594">
    <property type="entry name" value="Meth_synthase_dom"/>
</dbReference>